<comment type="subcellular location">
    <subcellularLocation>
        <location evidence="1">Plastid</location>
    </subcellularLocation>
</comment>
<proteinExistence type="inferred from homology"/>
<comment type="similarity">
    <text evidence="2">Belongs to the PAP/fibrillin family.</text>
</comment>
<dbReference type="EMBL" id="JAYMYQ010000001">
    <property type="protein sequence ID" value="KAK7358867.1"/>
    <property type="molecule type" value="Genomic_DNA"/>
</dbReference>
<feature type="domain" description="Plastid lipid-associated protein/fibrillin conserved" evidence="5">
    <location>
        <begin position="77"/>
        <end position="259"/>
    </location>
</feature>
<dbReference type="GO" id="GO:0009536">
    <property type="term" value="C:plastid"/>
    <property type="evidence" value="ECO:0007669"/>
    <property type="project" value="UniProtKB-SubCell"/>
</dbReference>
<evidence type="ECO:0000256" key="2">
    <source>
        <dbReference type="ARBA" id="ARBA00005845"/>
    </source>
</evidence>
<dbReference type="AlphaFoldDB" id="A0AAN9MVE6"/>
<evidence type="ECO:0000256" key="1">
    <source>
        <dbReference type="ARBA" id="ARBA00004474"/>
    </source>
</evidence>
<keyword evidence="3" id="KW-0934">Plastid</keyword>
<name>A0AAN9MVE6_CANGL</name>
<organism evidence="6 7">
    <name type="scientific">Canavalia gladiata</name>
    <name type="common">Sword bean</name>
    <name type="synonym">Dolichos gladiatus</name>
    <dbReference type="NCBI Taxonomy" id="3824"/>
    <lineage>
        <taxon>Eukaryota</taxon>
        <taxon>Viridiplantae</taxon>
        <taxon>Streptophyta</taxon>
        <taxon>Embryophyta</taxon>
        <taxon>Tracheophyta</taxon>
        <taxon>Spermatophyta</taxon>
        <taxon>Magnoliopsida</taxon>
        <taxon>eudicotyledons</taxon>
        <taxon>Gunneridae</taxon>
        <taxon>Pentapetalae</taxon>
        <taxon>rosids</taxon>
        <taxon>fabids</taxon>
        <taxon>Fabales</taxon>
        <taxon>Fabaceae</taxon>
        <taxon>Papilionoideae</taxon>
        <taxon>50 kb inversion clade</taxon>
        <taxon>NPAAA clade</taxon>
        <taxon>indigoferoid/millettioid clade</taxon>
        <taxon>Phaseoleae</taxon>
        <taxon>Canavalia</taxon>
    </lineage>
</organism>
<dbReference type="PANTHER" id="PTHR31906">
    <property type="entry name" value="PLASTID-LIPID-ASSOCIATED PROTEIN 4, CHLOROPLASTIC-RELATED"/>
    <property type="match status" value="1"/>
</dbReference>
<comment type="caution">
    <text evidence="6">The sequence shown here is derived from an EMBL/GenBank/DDBJ whole genome shotgun (WGS) entry which is preliminary data.</text>
</comment>
<keyword evidence="7" id="KW-1185">Reference proteome</keyword>
<sequence>MVTKLGQPSMRDSHVSPLICRTLNVMKLQGFVPARNHSRISISRFGERPSWFRPFTIVKVAEHNSGSSLVEYETLAQKKRELYQAVEGINRGIFGIPSAKNSEIQSLVKQLESQNPTPDPTLELDKLAGCWRLVYSTISILGSKRTKLGLRDFISLDDFFQTIDISKSKAVNVIKFSARGLSLLSGQLSIEASFKIASKTRVDINFENSTITPDQLMNVFRKNYDLLLGIFNPEGWLEITYVDDTMRIGRDDKDNIFVLERFEDNDNS</sequence>
<accession>A0AAN9MVE6</accession>
<evidence type="ECO:0000256" key="4">
    <source>
        <dbReference type="ARBA" id="ARBA00022946"/>
    </source>
</evidence>
<evidence type="ECO:0000259" key="5">
    <source>
        <dbReference type="Pfam" id="PF04755"/>
    </source>
</evidence>
<dbReference type="Proteomes" id="UP001367508">
    <property type="component" value="Unassembled WGS sequence"/>
</dbReference>
<evidence type="ECO:0000313" key="7">
    <source>
        <dbReference type="Proteomes" id="UP001367508"/>
    </source>
</evidence>
<protein>
    <recommendedName>
        <fullName evidence="5">Plastid lipid-associated protein/fibrillin conserved domain-containing protein</fullName>
    </recommendedName>
</protein>
<dbReference type="InterPro" id="IPR006843">
    <property type="entry name" value="PAP/fibrillin_dom"/>
</dbReference>
<keyword evidence="4" id="KW-0809">Transit peptide</keyword>
<evidence type="ECO:0000256" key="3">
    <source>
        <dbReference type="ARBA" id="ARBA00022640"/>
    </source>
</evidence>
<evidence type="ECO:0000313" key="6">
    <source>
        <dbReference type="EMBL" id="KAK7358867.1"/>
    </source>
</evidence>
<gene>
    <name evidence="6" type="ORF">VNO77_00807</name>
</gene>
<reference evidence="6 7" key="1">
    <citation type="submission" date="2024-01" db="EMBL/GenBank/DDBJ databases">
        <title>The genomes of 5 underutilized Papilionoideae crops provide insights into root nodulation and disease resistanc.</title>
        <authorList>
            <person name="Jiang F."/>
        </authorList>
    </citation>
    <scope>NUCLEOTIDE SEQUENCE [LARGE SCALE GENOMIC DNA]</scope>
    <source>
        <strain evidence="6">LVBAO_FW01</strain>
        <tissue evidence="6">Leaves</tissue>
    </source>
</reference>
<dbReference type="InterPro" id="IPR039633">
    <property type="entry name" value="PAP"/>
</dbReference>
<dbReference type="Pfam" id="PF04755">
    <property type="entry name" value="PAP_fibrillin"/>
    <property type="match status" value="1"/>
</dbReference>